<evidence type="ECO:0000313" key="2">
    <source>
        <dbReference type="EMBL" id="RRT73528.1"/>
    </source>
</evidence>
<dbReference type="EMBL" id="AMZH03003066">
    <property type="protein sequence ID" value="RRT73528.1"/>
    <property type="molecule type" value="Genomic_DNA"/>
</dbReference>
<dbReference type="Proteomes" id="UP000287651">
    <property type="component" value="Unassembled WGS sequence"/>
</dbReference>
<reference evidence="2 3" key="1">
    <citation type="journal article" date="2014" name="Agronomy (Basel)">
        <title>A Draft Genome Sequence for Ensete ventricosum, the Drought-Tolerant Tree Against Hunger.</title>
        <authorList>
            <person name="Harrison J."/>
            <person name="Moore K.A."/>
            <person name="Paszkiewicz K."/>
            <person name="Jones T."/>
            <person name="Grant M."/>
            <person name="Ambacheew D."/>
            <person name="Muzemil S."/>
            <person name="Studholme D.J."/>
        </authorList>
    </citation>
    <scope>NUCLEOTIDE SEQUENCE [LARGE SCALE GENOMIC DNA]</scope>
</reference>
<gene>
    <name evidence="2" type="ORF">B296_00033258</name>
</gene>
<comment type="caution">
    <text evidence="2">The sequence shown here is derived from an EMBL/GenBank/DDBJ whole genome shotgun (WGS) entry which is preliminary data.</text>
</comment>
<protein>
    <submittedName>
        <fullName evidence="2">Uncharacterized protein</fullName>
    </submittedName>
</protein>
<dbReference type="AlphaFoldDB" id="A0A427ABB8"/>
<proteinExistence type="predicted"/>
<evidence type="ECO:0000313" key="3">
    <source>
        <dbReference type="Proteomes" id="UP000287651"/>
    </source>
</evidence>
<evidence type="ECO:0000256" key="1">
    <source>
        <dbReference type="ARBA" id="ARBA00022448"/>
    </source>
</evidence>
<sequence>MTCHFRKLSYLRFRILIDFIYDFFCQFVLNSHSSLLMFSAFGYQNLKLFQMSGNITYNGHQLNEFVPQRTSAYVSQQDWHAAEMTVRETLEFAGRCQGVGIKYGELINLKSFFFFFTMSTM</sequence>
<dbReference type="InterPro" id="IPR027417">
    <property type="entry name" value="P-loop_NTPase"/>
</dbReference>
<dbReference type="Gene3D" id="3.40.50.300">
    <property type="entry name" value="P-loop containing nucleotide triphosphate hydrolases"/>
    <property type="match status" value="1"/>
</dbReference>
<name>A0A427ABB8_ENSVE</name>
<keyword evidence="1" id="KW-0813">Transport</keyword>
<organism evidence="2 3">
    <name type="scientific">Ensete ventricosum</name>
    <name type="common">Abyssinian banana</name>
    <name type="synonym">Musa ensete</name>
    <dbReference type="NCBI Taxonomy" id="4639"/>
    <lineage>
        <taxon>Eukaryota</taxon>
        <taxon>Viridiplantae</taxon>
        <taxon>Streptophyta</taxon>
        <taxon>Embryophyta</taxon>
        <taxon>Tracheophyta</taxon>
        <taxon>Spermatophyta</taxon>
        <taxon>Magnoliopsida</taxon>
        <taxon>Liliopsida</taxon>
        <taxon>Zingiberales</taxon>
        <taxon>Musaceae</taxon>
        <taxon>Ensete</taxon>
    </lineage>
</organism>
<dbReference type="PANTHER" id="PTHR19241">
    <property type="entry name" value="ATP-BINDING CASSETTE TRANSPORTER"/>
    <property type="match status" value="1"/>
</dbReference>
<accession>A0A427ABB8</accession>